<accession>A0A6I1IRB3</accession>
<dbReference type="InterPro" id="IPR005659">
    <property type="entry name" value="Chemorcpt_Glu_NH3ase_CheD"/>
</dbReference>
<dbReference type="PANTHER" id="PTHR35147">
    <property type="entry name" value="CHEMORECEPTOR GLUTAMINE DEAMIDASE CHED-RELATED"/>
    <property type="match status" value="1"/>
</dbReference>
<dbReference type="GO" id="GO:0006935">
    <property type="term" value="P:chemotaxis"/>
    <property type="evidence" value="ECO:0007669"/>
    <property type="project" value="UniProtKB-KW"/>
</dbReference>
<dbReference type="RefSeq" id="WP_152280858.1">
    <property type="nucleotide sequence ID" value="NZ_WFLI01000001.1"/>
</dbReference>
<evidence type="ECO:0000256" key="1">
    <source>
        <dbReference type="ARBA" id="ARBA00022500"/>
    </source>
</evidence>
<dbReference type="GO" id="GO:0050568">
    <property type="term" value="F:protein-glutamine glutaminase activity"/>
    <property type="evidence" value="ECO:0007669"/>
    <property type="project" value="InterPro"/>
</dbReference>
<keyword evidence="2" id="KW-0378">Hydrolase</keyword>
<dbReference type="EMBL" id="WFLI01000001">
    <property type="protein sequence ID" value="KAB8066781.1"/>
    <property type="molecule type" value="Genomic_DNA"/>
</dbReference>
<proteinExistence type="predicted"/>
<dbReference type="Pfam" id="PF03975">
    <property type="entry name" value="CheD"/>
    <property type="match status" value="1"/>
</dbReference>
<reference evidence="3 4" key="1">
    <citation type="submission" date="2019-10" db="EMBL/GenBank/DDBJ databases">
        <title>Three novel species isolated from a subtropical stream in China.</title>
        <authorList>
            <person name="Lu H."/>
        </authorList>
    </citation>
    <scope>NUCLEOTIDE SEQUENCE [LARGE SCALE GENOMIC DNA]</scope>
    <source>
        <strain evidence="3 4">FT13W</strain>
    </source>
</reference>
<evidence type="ECO:0000313" key="4">
    <source>
        <dbReference type="Proteomes" id="UP000468717"/>
    </source>
</evidence>
<dbReference type="PANTHER" id="PTHR35147:SF1">
    <property type="entry name" value="CHEMORECEPTOR GLUTAMINE DEAMIDASE CHED-RELATED"/>
    <property type="match status" value="1"/>
</dbReference>
<dbReference type="Gene3D" id="3.30.1330.200">
    <property type="match status" value="1"/>
</dbReference>
<keyword evidence="4" id="KW-1185">Reference proteome</keyword>
<name>A0A6I1IRB3_9BURK</name>
<evidence type="ECO:0000256" key="2">
    <source>
        <dbReference type="ARBA" id="ARBA00022801"/>
    </source>
</evidence>
<organism evidence="3 4">
    <name type="scientific">Janthinobacterium violaceinigrum</name>
    <dbReference type="NCBI Taxonomy" id="2654252"/>
    <lineage>
        <taxon>Bacteria</taxon>
        <taxon>Pseudomonadati</taxon>
        <taxon>Pseudomonadota</taxon>
        <taxon>Betaproteobacteria</taxon>
        <taxon>Burkholderiales</taxon>
        <taxon>Oxalobacteraceae</taxon>
        <taxon>Janthinobacterium</taxon>
    </lineage>
</organism>
<protein>
    <recommendedName>
        <fullName evidence="5">Chemoreceptor glutamine deamidase CheD</fullName>
    </recommendedName>
</protein>
<evidence type="ECO:0000313" key="3">
    <source>
        <dbReference type="EMBL" id="KAB8066781.1"/>
    </source>
</evidence>
<keyword evidence="1" id="KW-0145">Chemotaxis</keyword>
<sequence length="179" mass="18746">MSISLLNEHGAPLQHVGMGQLSVGMQGEQLQALLGSCIGIGFIWKNGPCCGLAHCLLPEAPGAEPGLGAPSARYVSQAVPSLLRLMGVRQADYADIEVVLAGGASMFGPRNGRLQVGRQNAEAAQKYLDQCGLHVSFCALGGRHGRQLLIDCAHHSYAVTDVVAQPGLNPRKEGAYGYA</sequence>
<dbReference type="InterPro" id="IPR038592">
    <property type="entry name" value="CheD-like_sf"/>
</dbReference>
<dbReference type="Proteomes" id="UP000468717">
    <property type="component" value="Unassembled WGS sequence"/>
</dbReference>
<evidence type="ECO:0008006" key="5">
    <source>
        <dbReference type="Google" id="ProtNLM"/>
    </source>
</evidence>
<comment type="caution">
    <text evidence="3">The sequence shown here is derived from an EMBL/GenBank/DDBJ whole genome shotgun (WGS) entry which is preliminary data.</text>
</comment>
<dbReference type="CDD" id="cd16352">
    <property type="entry name" value="CheD"/>
    <property type="match status" value="1"/>
</dbReference>
<dbReference type="InterPro" id="IPR011324">
    <property type="entry name" value="Cytotoxic_necrot_fac-like_cat"/>
</dbReference>
<dbReference type="AlphaFoldDB" id="A0A6I1IRB3"/>
<gene>
    <name evidence="3" type="ORF">GCN75_00480</name>
</gene>
<dbReference type="SUPFAM" id="SSF64438">
    <property type="entry name" value="CNF1/YfiH-like putative cysteine hydrolases"/>
    <property type="match status" value="1"/>
</dbReference>